<reference evidence="3" key="1">
    <citation type="journal article" date="2007" name="Plant Cell">
        <title>Dothideomycete-plant interactions illuminated by genome sequencing and EST analysis of the wheat pathogen Stagonospora nodorum.</title>
        <authorList>
            <person name="Hane J.K."/>
            <person name="Lowe R.G."/>
            <person name="Solomon P.S."/>
            <person name="Tan K.C."/>
            <person name="Schoch C.L."/>
            <person name="Spatafora J.W."/>
            <person name="Crous P.W."/>
            <person name="Kodira C."/>
            <person name="Birren B.W."/>
            <person name="Galagan J.E."/>
            <person name="Torriani S.F."/>
            <person name="McDonald B.A."/>
            <person name="Oliver R.P."/>
        </authorList>
    </citation>
    <scope>NUCLEOTIDE SEQUENCE [LARGE SCALE GENOMIC DNA]</scope>
    <source>
        <strain evidence="3">SN15 / ATCC MYA-4574 / FGSC 10173</strain>
    </source>
</reference>
<evidence type="ECO:0000313" key="2">
    <source>
        <dbReference type="EMBL" id="EAT79410.2"/>
    </source>
</evidence>
<feature type="chain" id="PRO_5004177492" evidence="1">
    <location>
        <begin position="18"/>
        <end position="110"/>
    </location>
</feature>
<evidence type="ECO:0000256" key="1">
    <source>
        <dbReference type="SAM" id="SignalP"/>
    </source>
</evidence>
<keyword evidence="1" id="KW-0732">Signal</keyword>
<dbReference type="GeneID" id="5980213"/>
<proteinExistence type="predicted"/>
<organism evidence="2 3">
    <name type="scientific">Phaeosphaeria nodorum (strain SN15 / ATCC MYA-4574 / FGSC 10173)</name>
    <name type="common">Glume blotch fungus</name>
    <name type="synonym">Parastagonospora nodorum</name>
    <dbReference type="NCBI Taxonomy" id="321614"/>
    <lineage>
        <taxon>Eukaryota</taxon>
        <taxon>Fungi</taxon>
        <taxon>Dikarya</taxon>
        <taxon>Ascomycota</taxon>
        <taxon>Pezizomycotina</taxon>
        <taxon>Dothideomycetes</taxon>
        <taxon>Pleosporomycetidae</taxon>
        <taxon>Pleosporales</taxon>
        <taxon>Pleosporineae</taxon>
        <taxon>Phaeosphaeriaceae</taxon>
        <taxon>Parastagonospora</taxon>
    </lineage>
</organism>
<dbReference type="AlphaFoldDB" id="Q0U581"/>
<sequence>MKLSALSALFGATLVASQHAPASNDTTLPKNWAVALFPSFDPIDVFGTLDPLYYLAFSRQLNLALISETLDPVWVQPPTPSQNHQNSNFWYSVSIAPPPAGLELVSTFAL</sequence>
<dbReference type="EMBL" id="CH445349">
    <property type="protein sequence ID" value="EAT79410.2"/>
    <property type="molecule type" value="Genomic_DNA"/>
</dbReference>
<dbReference type="Proteomes" id="UP000001055">
    <property type="component" value="Unassembled WGS sequence"/>
</dbReference>
<dbReference type="VEuPathDB" id="FungiDB:JI435_130830"/>
<dbReference type="RefSeq" id="XP_001803298.1">
    <property type="nucleotide sequence ID" value="XM_001803246.1"/>
</dbReference>
<protein>
    <submittedName>
        <fullName evidence="2">Uncharacterized protein</fullName>
    </submittedName>
</protein>
<accession>Q0U581</accession>
<dbReference type="STRING" id="321614.Q0U581"/>
<dbReference type="HOGENOM" id="CLU_2171943_0_0_1"/>
<gene>
    <name evidence="2" type="ORF">SNOG_13083</name>
</gene>
<evidence type="ECO:0000313" key="3">
    <source>
        <dbReference type="Proteomes" id="UP000001055"/>
    </source>
</evidence>
<name>Q0U581_PHANO</name>
<dbReference type="InParanoid" id="Q0U581"/>
<dbReference type="KEGG" id="pno:SNOG_13083"/>
<feature type="signal peptide" evidence="1">
    <location>
        <begin position="1"/>
        <end position="17"/>
    </location>
</feature>